<evidence type="ECO:0000313" key="3">
    <source>
        <dbReference type="Proteomes" id="UP000217676"/>
    </source>
</evidence>
<accession>A0A160P3Y5</accession>
<evidence type="ECO:0000313" key="2">
    <source>
        <dbReference type="EMBL" id="BAU85616.1"/>
    </source>
</evidence>
<name>A0A160P3Y5_STRLU</name>
<reference evidence="2 3" key="1">
    <citation type="journal article" date="2016" name="Genome Announc.">
        <title>Complete Genome Sequence of Thiostrepton-Producing Streptomyces laurentii ATCC 31255.</title>
        <authorList>
            <person name="Doi K."/>
            <person name="Fujino Y."/>
            <person name="Nagayoshi Y."/>
            <person name="Ohshima T."/>
            <person name="Ogata S."/>
        </authorList>
    </citation>
    <scope>NUCLEOTIDE SEQUENCE [LARGE SCALE GENOMIC DNA]</scope>
    <source>
        <strain evidence="2 3">ATCC 31255</strain>
    </source>
</reference>
<organism evidence="2 3">
    <name type="scientific">Streptomyces laurentii</name>
    <dbReference type="NCBI Taxonomy" id="39478"/>
    <lineage>
        <taxon>Bacteria</taxon>
        <taxon>Bacillati</taxon>
        <taxon>Actinomycetota</taxon>
        <taxon>Actinomycetes</taxon>
        <taxon>Kitasatosporales</taxon>
        <taxon>Streptomycetaceae</taxon>
        <taxon>Streptomyces</taxon>
    </lineage>
</organism>
<protein>
    <submittedName>
        <fullName evidence="2">Uncharacterized protein</fullName>
    </submittedName>
</protein>
<dbReference type="EMBL" id="AP017424">
    <property type="protein sequence ID" value="BAU85616.1"/>
    <property type="molecule type" value="Genomic_DNA"/>
</dbReference>
<keyword evidence="3" id="KW-1185">Reference proteome</keyword>
<dbReference type="AlphaFoldDB" id="A0A160P3Y5"/>
<dbReference type="Proteomes" id="UP000217676">
    <property type="component" value="Chromosome"/>
</dbReference>
<evidence type="ECO:0000256" key="1">
    <source>
        <dbReference type="SAM" id="MobiDB-lite"/>
    </source>
</evidence>
<dbReference type="KEGG" id="slau:SLA_4732"/>
<proteinExistence type="predicted"/>
<sequence>MGVGRGVGVAVGAGGLPSAVGFADGVAGPDGRGGLAGLSDGVPVDGVDGGVDGAGAVTRSAGVGAVPVPVPDPAPGPSAVGVQPTARTAAAAARTAARMTDDERFIDAPPGKTACTYVCTPGMRPRRAAVAHVTESRRACCEEGPSGLLSSVPHARHYSPQRGVGTHE</sequence>
<feature type="region of interest" description="Disordered" evidence="1">
    <location>
        <begin position="142"/>
        <end position="168"/>
    </location>
</feature>
<gene>
    <name evidence="2" type="ORF">SLA_4732</name>
</gene>